<evidence type="ECO:0000256" key="2">
    <source>
        <dbReference type="ARBA" id="ARBA00022598"/>
    </source>
</evidence>
<evidence type="ECO:0000259" key="5">
    <source>
        <dbReference type="Pfam" id="PF00501"/>
    </source>
</evidence>
<sequence length="539" mass="58641">MTARDEQILANLIANRAETHPDLDVVTFEHPGCPDEVRTYRQLWDNGRRVAAALKAGRVANGGHFALLMQNHPEFLDAMVGASISGAVFVPIDPRTKGDKLVYMLRHSGCRGVICADYVLDNLDAVRAQLPELEWIWVIDSGARMERPLADDAGVQRLAEVLGDSVPEVEIVADDPSKPMEIMYTSGTTGDPKGVVIPHARFAAVGNWHALLGYRQDDRPYTGLSLTHGNAQLVTLSCVLKLGMRAVISRKFSKSRLWDVARKYGCTTFTLLGGMTTAIYSEPPRADDADNPVRFVISAGMPAAIWRDFERRFGVEILEFYGAVEGGLSIKPVGEGPVGSVGKPPATLRMRIVDEYGQDVAPGERGEIIFKPADGSAPAIAYLHNPEASAAKTRGGWLRMGDIGHVDADGWLFFDFRMGGAIRHNGDFVDPATIEKVLAESPMVSDVFVYGIDAASGAPGEKDVVAAIVPEAGIEFAPETLFRLCRQKLDSSSVPSYLQVVAEIPKTASEKPQERFLKDAFKAAGAEIHEERRAESMAR</sequence>
<dbReference type="Gene3D" id="3.30.300.30">
    <property type="match status" value="1"/>
</dbReference>
<dbReference type="Pfam" id="PF00501">
    <property type="entry name" value="AMP-binding"/>
    <property type="match status" value="1"/>
</dbReference>
<dbReference type="Proteomes" id="UP000634522">
    <property type="component" value="Unassembled WGS sequence"/>
</dbReference>
<proteinExistence type="inferred from homology"/>
<evidence type="ECO:0000313" key="7">
    <source>
        <dbReference type="EMBL" id="NMF98852.1"/>
    </source>
</evidence>
<keyword evidence="3" id="KW-0547">Nucleotide-binding</keyword>
<dbReference type="SUPFAM" id="SSF56801">
    <property type="entry name" value="Acetyl-CoA synthetase-like"/>
    <property type="match status" value="1"/>
</dbReference>
<reference evidence="7 8" key="1">
    <citation type="submission" date="2019-12" db="EMBL/GenBank/DDBJ databases">
        <title>Comparative genomics gives insights into the taxonomy of the Azoarcus-Aromatoleum group and reveals separate origins of nif in the plant-associated Azoarcus and non-plant-associated Aromatoleum sub-groups.</title>
        <authorList>
            <person name="Lafos M."/>
            <person name="Maluk M."/>
            <person name="Batista M."/>
            <person name="Junghare M."/>
            <person name="Carmona M."/>
            <person name="Faoro H."/>
            <person name="Cruz L.M."/>
            <person name="Battistoni F."/>
            <person name="De Souza E."/>
            <person name="Pedrosa F."/>
            <person name="Chen W.-M."/>
            <person name="Poole P.S."/>
            <person name="Dixon R.A."/>
            <person name="James E.K."/>
        </authorList>
    </citation>
    <scope>NUCLEOTIDE SEQUENCE [LARGE SCALE GENOMIC DNA]</scope>
    <source>
        <strain evidence="7 8">T</strain>
    </source>
</reference>
<keyword evidence="8" id="KW-1185">Reference proteome</keyword>
<evidence type="ECO:0000256" key="4">
    <source>
        <dbReference type="ARBA" id="ARBA00022840"/>
    </source>
</evidence>
<organism evidence="7 8">
    <name type="scientific">Aromatoleum toluolicum</name>
    <dbReference type="NCBI Taxonomy" id="90060"/>
    <lineage>
        <taxon>Bacteria</taxon>
        <taxon>Pseudomonadati</taxon>
        <taxon>Pseudomonadota</taxon>
        <taxon>Betaproteobacteria</taxon>
        <taxon>Rhodocyclales</taxon>
        <taxon>Rhodocyclaceae</taxon>
        <taxon>Aromatoleum</taxon>
    </lineage>
</organism>
<dbReference type="InterPro" id="IPR042099">
    <property type="entry name" value="ANL_N_sf"/>
</dbReference>
<feature type="domain" description="AMP-dependent synthetase/ligase" evidence="5">
    <location>
        <begin position="15"/>
        <end position="371"/>
    </location>
</feature>
<dbReference type="Gene3D" id="3.40.50.12780">
    <property type="entry name" value="N-terminal domain of ligase-like"/>
    <property type="match status" value="1"/>
</dbReference>
<name>A0ABX1NHQ6_9RHOO</name>
<comment type="similarity">
    <text evidence="1">Belongs to the ATP-dependent AMP-binding enzyme family.</text>
</comment>
<dbReference type="RefSeq" id="WP_169141539.1">
    <property type="nucleotide sequence ID" value="NZ_WTVS01000033.1"/>
</dbReference>
<dbReference type="PANTHER" id="PTHR43107:SF15">
    <property type="entry name" value="FATTY ACID TRANSPORT PROTEIN 3, ISOFORM A"/>
    <property type="match status" value="1"/>
</dbReference>
<gene>
    <name evidence="7" type="ORF">GPA27_15835</name>
</gene>
<keyword evidence="2" id="KW-0436">Ligase</keyword>
<feature type="domain" description="AMP-binding enzyme C-terminal" evidence="6">
    <location>
        <begin position="434"/>
        <end position="511"/>
    </location>
</feature>
<dbReference type="PANTHER" id="PTHR43107">
    <property type="entry name" value="LONG-CHAIN FATTY ACID TRANSPORT PROTEIN"/>
    <property type="match status" value="1"/>
</dbReference>
<protein>
    <submittedName>
        <fullName evidence="7">AMP-binding protein</fullName>
    </submittedName>
</protein>
<dbReference type="InterPro" id="IPR025110">
    <property type="entry name" value="AMP-bd_C"/>
</dbReference>
<comment type="caution">
    <text evidence="7">The sequence shown here is derived from an EMBL/GenBank/DDBJ whole genome shotgun (WGS) entry which is preliminary data.</text>
</comment>
<evidence type="ECO:0000259" key="6">
    <source>
        <dbReference type="Pfam" id="PF13193"/>
    </source>
</evidence>
<keyword evidence="4" id="KW-0067">ATP-binding</keyword>
<dbReference type="EMBL" id="WTVS01000033">
    <property type="protein sequence ID" value="NMF98852.1"/>
    <property type="molecule type" value="Genomic_DNA"/>
</dbReference>
<accession>A0ABX1NHQ6</accession>
<dbReference type="InterPro" id="IPR020845">
    <property type="entry name" value="AMP-binding_CS"/>
</dbReference>
<evidence type="ECO:0000313" key="8">
    <source>
        <dbReference type="Proteomes" id="UP000634522"/>
    </source>
</evidence>
<dbReference type="InterPro" id="IPR045851">
    <property type="entry name" value="AMP-bd_C_sf"/>
</dbReference>
<evidence type="ECO:0000256" key="1">
    <source>
        <dbReference type="ARBA" id="ARBA00006432"/>
    </source>
</evidence>
<dbReference type="InterPro" id="IPR000873">
    <property type="entry name" value="AMP-dep_synth/lig_dom"/>
</dbReference>
<dbReference type="Pfam" id="PF13193">
    <property type="entry name" value="AMP-binding_C"/>
    <property type="match status" value="1"/>
</dbReference>
<evidence type="ECO:0000256" key="3">
    <source>
        <dbReference type="ARBA" id="ARBA00022741"/>
    </source>
</evidence>
<dbReference type="PROSITE" id="PS00455">
    <property type="entry name" value="AMP_BINDING"/>
    <property type="match status" value="1"/>
</dbReference>